<feature type="compositionally biased region" description="Pro residues" evidence="1">
    <location>
        <begin position="167"/>
        <end position="177"/>
    </location>
</feature>
<reference evidence="3" key="1">
    <citation type="journal article" date="2019" name="Int. J. Syst. Evol. Microbiol.">
        <title>The Global Catalogue of Microorganisms (GCM) 10K type strain sequencing project: providing services to taxonomists for standard genome sequencing and annotation.</title>
        <authorList>
            <consortium name="The Broad Institute Genomics Platform"/>
            <consortium name="The Broad Institute Genome Sequencing Center for Infectious Disease"/>
            <person name="Wu L."/>
            <person name="Ma J."/>
        </authorList>
    </citation>
    <scope>NUCLEOTIDE SEQUENCE [LARGE SCALE GENOMIC DNA]</scope>
    <source>
        <strain evidence="3">CECT 7131</strain>
    </source>
</reference>
<evidence type="ECO:0000256" key="1">
    <source>
        <dbReference type="SAM" id="MobiDB-lite"/>
    </source>
</evidence>
<dbReference type="Gene3D" id="3.30.530.20">
    <property type="match status" value="1"/>
</dbReference>
<dbReference type="SUPFAM" id="SSF55961">
    <property type="entry name" value="Bet v1-like"/>
    <property type="match status" value="1"/>
</dbReference>
<dbReference type="Pfam" id="PF10604">
    <property type="entry name" value="Polyketide_cyc2"/>
    <property type="match status" value="1"/>
</dbReference>
<evidence type="ECO:0000313" key="3">
    <source>
        <dbReference type="Proteomes" id="UP001529369"/>
    </source>
</evidence>
<dbReference type="PANTHER" id="PTHR38588">
    <property type="entry name" value="BLL0334 PROTEIN"/>
    <property type="match status" value="1"/>
</dbReference>
<protein>
    <submittedName>
        <fullName evidence="2">SRPBCC family protein</fullName>
    </submittedName>
</protein>
<name>A0ABT8A020_9PROT</name>
<feature type="compositionally biased region" description="Low complexity" evidence="1">
    <location>
        <begin position="155"/>
        <end position="166"/>
    </location>
</feature>
<sequence>MPEIAEEITIPAPLDVVWPLLSDPATVAACVPGAELAPDKGDGLWRGSVKVRFGPTVATFKGEATLAYDHAAHRCSIDGRGIDGRGASRALAAATVQAAAEGGATRLAVAGSFTVTGPLETFANAGGVHVARALLAEFSANMAKLVAERAPAEPEPAAAPEAAPAAAPSPTPPPPPRQAAELSAFSLFWRALQSFLRSLLSKGRS</sequence>
<proteinExistence type="predicted"/>
<comment type="caution">
    <text evidence="2">The sequence shown here is derived from an EMBL/GenBank/DDBJ whole genome shotgun (WGS) entry which is preliminary data.</text>
</comment>
<feature type="region of interest" description="Disordered" evidence="1">
    <location>
        <begin position="151"/>
        <end position="179"/>
    </location>
</feature>
<organism evidence="2 3">
    <name type="scientific">Paeniroseomonas aquatica</name>
    <dbReference type="NCBI Taxonomy" id="373043"/>
    <lineage>
        <taxon>Bacteria</taxon>
        <taxon>Pseudomonadati</taxon>
        <taxon>Pseudomonadota</taxon>
        <taxon>Alphaproteobacteria</taxon>
        <taxon>Acetobacterales</taxon>
        <taxon>Acetobacteraceae</taxon>
        <taxon>Paeniroseomonas</taxon>
    </lineage>
</organism>
<gene>
    <name evidence="2" type="ORF">QWZ14_01530</name>
</gene>
<dbReference type="InterPro" id="IPR010419">
    <property type="entry name" value="CO_DH_gsu"/>
</dbReference>
<keyword evidence="3" id="KW-1185">Reference proteome</keyword>
<dbReference type="CDD" id="cd07823">
    <property type="entry name" value="SRPBCC_5"/>
    <property type="match status" value="1"/>
</dbReference>
<dbReference type="RefSeq" id="WP_290314789.1">
    <property type="nucleotide sequence ID" value="NZ_JAUFPN010000012.1"/>
</dbReference>
<dbReference type="Proteomes" id="UP001529369">
    <property type="component" value="Unassembled WGS sequence"/>
</dbReference>
<dbReference type="EMBL" id="JAUFPN010000012">
    <property type="protein sequence ID" value="MDN3563058.1"/>
    <property type="molecule type" value="Genomic_DNA"/>
</dbReference>
<dbReference type="InterPro" id="IPR023393">
    <property type="entry name" value="START-like_dom_sf"/>
</dbReference>
<evidence type="ECO:0000313" key="2">
    <source>
        <dbReference type="EMBL" id="MDN3563058.1"/>
    </source>
</evidence>
<accession>A0ABT8A020</accession>
<dbReference type="InterPro" id="IPR019587">
    <property type="entry name" value="Polyketide_cyclase/dehydratase"/>
</dbReference>
<dbReference type="PANTHER" id="PTHR38588:SF1">
    <property type="entry name" value="BLL0334 PROTEIN"/>
    <property type="match status" value="1"/>
</dbReference>